<name>A0AAN9K152_CANGL</name>
<dbReference type="EMBL" id="JAYMYQ010000010">
    <property type="protein sequence ID" value="KAK7307978.1"/>
    <property type="molecule type" value="Genomic_DNA"/>
</dbReference>
<accession>A0AAN9K152</accession>
<evidence type="ECO:0000313" key="1">
    <source>
        <dbReference type="EMBL" id="KAK7307978.1"/>
    </source>
</evidence>
<comment type="caution">
    <text evidence="1">The sequence shown here is derived from an EMBL/GenBank/DDBJ whole genome shotgun (WGS) entry which is preliminary data.</text>
</comment>
<proteinExistence type="predicted"/>
<sequence>MIETTRETFNFELPNFNLNNQSIRNGVGTYLGDVIKAAPHDPDILKINISSPLNDSFAQAVPEDELKEVRNHFSKLNDSTAAVEKRSTAIT</sequence>
<dbReference type="AlphaFoldDB" id="A0AAN9K152"/>
<gene>
    <name evidence="1" type="ORF">VNO77_41509</name>
</gene>
<organism evidence="1 2">
    <name type="scientific">Canavalia gladiata</name>
    <name type="common">Sword bean</name>
    <name type="synonym">Dolichos gladiatus</name>
    <dbReference type="NCBI Taxonomy" id="3824"/>
    <lineage>
        <taxon>Eukaryota</taxon>
        <taxon>Viridiplantae</taxon>
        <taxon>Streptophyta</taxon>
        <taxon>Embryophyta</taxon>
        <taxon>Tracheophyta</taxon>
        <taxon>Spermatophyta</taxon>
        <taxon>Magnoliopsida</taxon>
        <taxon>eudicotyledons</taxon>
        <taxon>Gunneridae</taxon>
        <taxon>Pentapetalae</taxon>
        <taxon>rosids</taxon>
        <taxon>fabids</taxon>
        <taxon>Fabales</taxon>
        <taxon>Fabaceae</taxon>
        <taxon>Papilionoideae</taxon>
        <taxon>50 kb inversion clade</taxon>
        <taxon>NPAAA clade</taxon>
        <taxon>indigoferoid/millettioid clade</taxon>
        <taxon>Phaseoleae</taxon>
        <taxon>Canavalia</taxon>
    </lineage>
</organism>
<keyword evidence="2" id="KW-1185">Reference proteome</keyword>
<evidence type="ECO:0000313" key="2">
    <source>
        <dbReference type="Proteomes" id="UP001367508"/>
    </source>
</evidence>
<protein>
    <submittedName>
        <fullName evidence="1">Uncharacterized protein</fullName>
    </submittedName>
</protein>
<dbReference type="Proteomes" id="UP001367508">
    <property type="component" value="Unassembled WGS sequence"/>
</dbReference>
<reference evidence="1 2" key="1">
    <citation type="submission" date="2024-01" db="EMBL/GenBank/DDBJ databases">
        <title>The genomes of 5 underutilized Papilionoideae crops provide insights into root nodulation and disease resistanc.</title>
        <authorList>
            <person name="Jiang F."/>
        </authorList>
    </citation>
    <scope>NUCLEOTIDE SEQUENCE [LARGE SCALE GENOMIC DNA]</scope>
    <source>
        <strain evidence="1">LVBAO_FW01</strain>
        <tissue evidence="1">Leaves</tissue>
    </source>
</reference>